<name>A0A0A9BNW4_ARUDO</name>
<protein>
    <submittedName>
        <fullName evidence="1">Uncharacterized protein</fullName>
    </submittedName>
</protein>
<reference evidence="1" key="2">
    <citation type="journal article" date="2015" name="Data Brief">
        <title>Shoot transcriptome of the giant reed, Arundo donax.</title>
        <authorList>
            <person name="Barrero R.A."/>
            <person name="Guerrero F.D."/>
            <person name="Moolhuijzen P."/>
            <person name="Goolsby J.A."/>
            <person name="Tidwell J."/>
            <person name="Bellgard S.E."/>
            <person name="Bellgard M.I."/>
        </authorList>
    </citation>
    <scope>NUCLEOTIDE SEQUENCE</scope>
    <source>
        <tissue evidence="1">Shoot tissue taken approximately 20 cm above the soil surface</tissue>
    </source>
</reference>
<dbReference type="EMBL" id="GBRH01232839">
    <property type="protein sequence ID" value="JAD65056.1"/>
    <property type="molecule type" value="Transcribed_RNA"/>
</dbReference>
<evidence type="ECO:0000313" key="1">
    <source>
        <dbReference type="EMBL" id="JAD65056.1"/>
    </source>
</evidence>
<sequence length="24" mass="2620">MAALWSCSVSGCLITRKLLLLRGQ</sequence>
<accession>A0A0A9BNW4</accession>
<proteinExistence type="predicted"/>
<organism evidence="1">
    <name type="scientific">Arundo donax</name>
    <name type="common">Giant reed</name>
    <name type="synonym">Donax arundinaceus</name>
    <dbReference type="NCBI Taxonomy" id="35708"/>
    <lineage>
        <taxon>Eukaryota</taxon>
        <taxon>Viridiplantae</taxon>
        <taxon>Streptophyta</taxon>
        <taxon>Embryophyta</taxon>
        <taxon>Tracheophyta</taxon>
        <taxon>Spermatophyta</taxon>
        <taxon>Magnoliopsida</taxon>
        <taxon>Liliopsida</taxon>
        <taxon>Poales</taxon>
        <taxon>Poaceae</taxon>
        <taxon>PACMAD clade</taxon>
        <taxon>Arundinoideae</taxon>
        <taxon>Arundineae</taxon>
        <taxon>Arundo</taxon>
    </lineage>
</organism>
<reference evidence="1" key="1">
    <citation type="submission" date="2014-09" db="EMBL/GenBank/DDBJ databases">
        <authorList>
            <person name="Magalhaes I.L.F."/>
            <person name="Oliveira U."/>
            <person name="Santos F.R."/>
            <person name="Vidigal T.H.D.A."/>
            <person name="Brescovit A.D."/>
            <person name="Santos A.J."/>
        </authorList>
    </citation>
    <scope>NUCLEOTIDE SEQUENCE</scope>
    <source>
        <tissue evidence="1">Shoot tissue taken approximately 20 cm above the soil surface</tissue>
    </source>
</reference>
<dbReference type="AlphaFoldDB" id="A0A0A9BNW4"/>